<reference evidence="1 2" key="1">
    <citation type="journal article" date="2015" name="Infect. Genet. Evol.">
        <title>Genomic sequences of six botulinum neurotoxin-producing strains representing three clostridial species illustrate the mobility and diversity of botulinum neurotoxin genes.</title>
        <authorList>
            <person name="Smith T.J."/>
            <person name="Hill K.K."/>
            <person name="Xie G."/>
            <person name="Foley B.T."/>
            <person name="Williamson C.H."/>
            <person name="Foster J.T."/>
            <person name="Johnson S.L."/>
            <person name="Chertkov O."/>
            <person name="Teshima H."/>
            <person name="Gibbons H.S."/>
            <person name="Johnsky L.A."/>
            <person name="Karavis M.A."/>
            <person name="Smith L.A."/>
        </authorList>
    </citation>
    <scope>NUCLEOTIDE SEQUENCE [LARGE SCALE GENOMIC DNA]</scope>
    <source>
        <strain evidence="1 2">CDC 2741</strain>
    </source>
</reference>
<evidence type="ECO:0000313" key="2">
    <source>
        <dbReference type="Proteomes" id="UP000031366"/>
    </source>
</evidence>
<gene>
    <name evidence="1" type="ORF">U732_3626</name>
</gene>
<dbReference type="RefSeq" id="WP_052267979.1">
    <property type="nucleotide sequence ID" value="NZ_AYSO01000013.1"/>
</dbReference>
<dbReference type="Proteomes" id="UP000031366">
    <property type="component" value="Unassembled WGS sequence"/>
</dbReference>
<proteinExistence type="predicted"/>
<dbReference type="AlphaFoldDB" id="A0A0C1U581"/>
<accession>A0A0C1U581</accession>
<comment type="caution">
    <text evidence="1">The sequence shown here is derived from an EMBL/GenBank/DDBJ whole genome shotgun (WGS) entry which is preliminary data.</text>
</comment>
<name>A0A0C1U581_9CLOT</name>
<organism evidence="1 2">
    <name type="scientific">Clostridium argentinense CDC 2741</name>
    <dbReference type="NCBI Taxonomy" id="1418104"/>
    <lineage>
        <taxon>Bacteria</taxon>
        <taxon>Bacillati</taxon>
        <taxon>Bacillota</taxon>
        <taxon>Clostridia</taxon>
        <taxon>Eubacteriales</taxon>
        <taxon>Clostridiaceae</taxon>
        <taxon>Clostridium</taxon>
    </lineage>
</organism>
<dbReference type="EMBL" id="AYSO01000013">
    <property type="protein sequence ID" value="KIE47899.1"/>
    <property type="molecule type" value="Genomic_DNA"/>
</dbReference>
<keyword evidence="2" id="KW-1185">Reference proteome</keyword>
<evidence type="ECO:0000313" key="1">
    <source>
        <dbReference type="EMBL" id="KIE47899.1"/>
    </source>
</evidence>
<sequence length="86" mass="10013">MRSAKESNNFPYSMSTICYFEVDKNGNVSQIPHKNKSDREKVLEAYQRAKDKITTLYAVWPGNWRSDLFIIDDLDAFAKELGLMDF</sequence>
<protein>
    <submittedName>
        <fullName evidence="1">Uncharacterized protein</fullName>
    </submittedName>
</protein>
<dbReference type="OrthoDB" id="2624360at2"/>